<dbReference type="InterPro" id="IPR027470">
    <property type="entry name" value="Cation_efflux_CTD"/>
</dbReference>
<feature type="transmembrane region" description="Helical" evidence="7">
    <location>
        <begin position="47"/>
        <end position="68"/>
    </location>
</feature>
<dbReference type="InterPro" id="IPR058533">
    <property type="entry name" value="Cation_efflux_TM"/>
</dbReference>
<dbReference type="PANTHER" id="PTHR45755">
    <property type="match status" value="1"/>
</dbReference>
<sequence>MSHGHDHAGHDHGGPTPERALWVAVILNAAFLILEAAVGFWTNSLALLSDAGHMVSDVGALAVALVAVKIASRKPSESYTFGLRRAPVLGGLINAISLVVIVVLIGLEAVERFQDPPDLEATAVLWTGIAGLGVNLGSAWYLARSRDQSVNTRGAMLHLLSDALGSVAAIVSAIAVGYFGAKLADPVASLVIALLILVGSWPLLRDTVRILLQRAPAGLDVQAAQAAVLKHPAVESVNDFHVWALDDGQPVLSAVLTVAVKDLIAATRVGDELRATLKEHFGVEHSTFECRHRNSGSMANCRTEPEEAP</sequence>
<dbReference type="KEGG" id="hoh:Hoch_2839"/>
<dbReference type="Pfam" id="PF16916">
    <property type="entry name" value="ZT_dimer"/>
    <property type="match status" value="1"/>
</dbReference>
<dbReference type="NCBIfam" id="TIGR01297">
    <property type="entry name" value="CDF"/>
    <property type="match status" value="1"/>
</dbReference>
<keyword evidence="11" id="KW-1185">Reference proteome</keyword>
<dbReference type="InterPro" id="IPR027469">
    <property type="entry name" value="Cation_efflux_TMD_sf"/>
</dbReference>
<evidence type="ECO:0000313" key="11">
    <source>
        <dbReference type="Proteomes" id="UP000001880"/>
    </source>
</evidence>
<dbReference type="HOGENOM" id="CLU_013430_0_0_7"/>
<feature type="domain" description="Cation efflux protein transmembrane" evidence="8">
    <location>
        <begin position="21"/>
        <end position="212"/>
    </location>
</feature>
<feature type="domain" description="Cation efflux protein cytoplasmic" evidence="9">
    <location>
        <begin position="218"/>
        <end position="287"/>
    </location>
</feature>
<keyword evidence="2" id="KW-0813">Transport</keyword>
<dbReference type="PANTHER" id="PTHR45755:SF4">
    <property type="entry name" value="ZINC TRANSPORTER 7"/>
    <property type="match status" value="1"/>
</dbReference>
<evidence type="ECO:0000256" key="3">
    <source>
        <dbReference type="ARBA" id="ARBA00022692"/>
    </source>
</evidence>
<feature type="transmembrane region" description="Helical" evidence="7">
    <location>
        <begin position="88"/>
        <end position="107"/>
    </location>
</feature>
<feature type="transmembrane region" description="Helical" evidence="7">
    <location>
        <begin position="187"/>
        <end position="204"/>
    </location>
</feature>
<dbReference type="GO" id="GO:0006882">
    <property type="term" value="P:intracellular zinc ion homeostasis"/>
    <property type="evidence" value="ECO:0007669"/>
    <property type="project" value="InterPro"/>
</dbReference>
<dbReference type="InterPro" id="IPR045316">
    <property type="entry name" value="Msc2-like"/>
</dbReference>
<evidence type="ECO:0000256" key="6">
    <source>
        <dbReference type="ARBA" id="ARBA00023136"/>
    </source>
</evidence>
<keyword evidence="6 7" id="KW-0472">Membrane</keyword>
<dbReference type="InterPro" id="IPR002524">
    <property type="entry name" value="Cation_efflux"/>
</dbReference>
<dbReference type="InterPro" id="IPR036837">
    <property type="entry name" value="Cation_efflux_CTD_sf"/>
</dbReference>
<dbReference type="Proteomes" id="UP000001880">
    <property type="component" value="Chromosome"/>
</dbReference>
<evidence type="ECO:0000259" key="8">
    <source>
        <dbReference type="Pfam" id="PF01545"/>
    </source>
</evidence>
<feature type="transmembrane region" description="Helical" evidence="7">
    <location>
        <begin position="20"/>
        <end position="41"/>
    </location>
</feature>
<dbReference type="SUPFAM" id="SSF161111">
    <property type="entry name" value="Cation efflux protein transmembrane domain-like"/>
    <property type="match status" value="1"/>
</dbReference>
<organism evidence="10 11">
    <name type="scientific">Haliangium ochraceum (strain DSM 14365 / JCM 11303 / SMP-2)</name>
    <dbReference type="NCBI Taxonomy" id="502025"/>
    <lineage>
        <taxon>Bacteria</taxon>
        <taxon>Pseudomonadati</taxon>
        <taxon>Myxococcota</taxon>
        <taxon>Polyangia</taxon>
        <taxon>Haliangiales</taxon>
        <taxon>Kofleriaceae</taxon>
        <taxon>Haliangium</taxon>
    </lineage>
</organism>
<dbReference type="AlphaFoldDB" id="D0LPK0"/>
<feature type="transmembrane region" description="Helical" evidence="7">
    <location>
        <begin position="155"/>
        <end position="181"/>
    </location>
</feature>
<accession>D0LPK0</accession>
<dbReference type="GO" id="GO:0005385">
    <property type="term" value="F:zinc ion transmembrane transporter activity"/>
    <property type="evidence" value="ECO:0007669"/>
    <property type="project" value="InterPro"/>
</dbReference>
<proteinExistence type="predicted"/>
<name>D0LPK0_HALO1</name>
<dbReference type="STRING" id="502025.Hoch_2839"/>
<dbReference type="RefSeq" id="WP_012827971.1">
    <property type="nucleotide sequence ID" value="NC_013440.1"/>
</dbReference>
<keyword evidence="5" id="KW-0406">Ion transport</keyword>
<dbReference type="eggNOG" id="COG1230">
    <property type="taxonomic scope" value="Bacteria"/>
</dbReference>
<keyword evidence="3 7" id="KW-0812">Transmembrane</keyword>
<protein>
    <submittedName>
        <fullName evidence="10">Cation diffusion facilitator family transporter</fullName>
    </submittedName>
</protein>
<dbReference type="Gene3D" id="1.20.1510.10">
    <property type="entry name" value="Cation efflux protein transmembrane domain"/>
    <property type="match status" value="1"/>
</dbReference>
<evidence type="ECO:0000259" key="9">
    <source>
        <dbReference type="Pfam" id="PF16916"/>
    </source>
</evidence>
<feature type="transmembrane region" description="Helical" evidence="7">
    <location>
        <begin position="123"/>
        <end position="143"/>
    </location>
</feature>
<keyword evidence="4 7" id="KW-1133">Transmembrane helix</keyword>
<dbReference type="EMBL" id="CP001804">
    <property type="protein sequence ID" value="ACY15363.1"/>
    <property type="molecule type" value="Genomic_DNA"/>
</dbReference>
<dbReference type="GO" id="GO:0016020">
    <property type="term" value="C:membrane"/>
    <property type="evidence" value="ECO:0007669"/>
    <property type="project" value="UniProtKB-SubCell"/>
</dbReference>
<evidence type="ECO:0000256" key="1">
    <source>
        <dbReference type="ARBA" id="ARBA00004141"/>
    </source>
</evidence>
<dbReference type="SUPFAM" id="SSF160240">
    <property type="entry name" value="Cation efflux protein cytoplasmic domain-like"/>
    <property type="match status" value="1"/>
</dbReference>
<dbReference type="OrthoDB" id="9809646at2"/>
<reference evidence="10 11" key="1">
    <citation type="journal article" date="2010" name="Stand. Genomic Sci.">
        <title>Complete genome sequence of Haliangium ochraceum type strain (SMP-2).</title>
        <authorList>
            <consortium name="US DOE Joint Genome Institute (JGI-PGF)"/>
            <person name="Ivanova N."/>
            <person name="Daum C."/>
            <person name="Lang E."/>
            <person name="Abt B."/>
            <person name="Kopitz M."/>
            <person name="Saunders E."/>
            <person name="Lapidus A."/>
            <person name="Lucas S."/>
            <person name="Glavina Del Rio T."/>
            <person name="Nolan M."/>
            <person name="Tice H."/>
            <person name="Copeland A."/>
            <person name="Cheng J.F."/>
            <person name="Chen F."/>
            <person name="Bruce D."/>
            <person name="Goodwin L."/>
            <person name="Pitluck S."/>
            <person name="Mavromatis K."/>
            <person name="Pati A."/>
            <person name="Mikhailova N."/>
            <person name="Chen A."/>
            <person name="Palaniappan K."/>
            <person name="Land M."/>
            <person name="Hauser L."/>
            <person name="Chang Y.J."/>
            <person name="Jeffries C.D."/>
            <person name="Detter J.C."/>
            <person name="Brettin T."/>
            <person name="Rohde M."/>
            <person name="Goker M."/>
            <person name="Bristow J."/>
            <person name="Markowitz V."/>
            <person name="Eisen J.A."/>
            <person name="Hugenholtz P."/>
            <person name="Kyrpides N.C."/>
            <person name="Klenk H.P."/>
        </authorList>
    </citation>
    <scope>NUCLEOTIDE SEQUENCE [LARGE SCALE GENOMIC DNA]</scope>
    <source>
        <strain evidence="11">DSM 14365 / CIP 107738 / JCM 11303 / AJ 13395 / SMP-2</strain>
    </source>
</reference>
<evidence type="ECO:0000256" key="5">
    <source>
        <dbReference type="ARBA" id="ARBA00023065"/>
    </source>
</evidence>
<comment type="subcellular location">
    <subcellularLocation>
        <location evidence="1">Membrane</location>
        <topology evidence="1">Multi-pass membrane protein</topology>
    </subcellularLocation>
</comment>
<evidence type="ECO:0000256" key="7">
    <source>
        <dbReference type="SAM" id="Phobius"/>
    </source>
</evidence>
<gene>
    <name evidence="10" type="ordered locus">Hoch_2839</name>
</gene>
<evidence type="ECO:0000256" key="4">
    <source>
        <dbReference type="ARBA" id="ARBA00022989"/>
    </source>
</evidence>
<evidence type="ECO:0000256" key="2">
    <source>
        <dbReference type="ARBA" id="ARBA00022448"/>
    </source>
</evidence>
<evidence type="ECO:0000313" key="10">
    <source>
        <dbReference type="EMBL" id="ACY15363.1"/>
    </source>
</evidence>
<dbReference type="Pfam" id="PF01545">
    <property type="entry name" value="Cation_efflux"/>
    <property type="match status" value="1"/>
</dbReference>